<feature type="transmembrane region" description="Helical" evidence="2">
    <location>
        <begin position="62"/>
        <end position="81"/>
    </location>
</feature>
<proteinExistence type="predicted"/>
<comment type="caution">
    <text evidence="3">The sequence shown here is derived from an EMBL/GenBank/DDBJ whole genome shotgun (WGS) entry which is preliminary data.</text>
</comment>
<dbReference type="OrthoDB" id="8141566at2"/>
<evidence type="ECO:0000256" key="1">
    <source>
        <dbReference type="SAM" id="Coils"/>
    </source>
</evidence>
<dbReference type="AlphaFoldDB" id="A0A418V448"/>
<dbReference type="RefSeq" id="WP_119857333.1">
    <property type="nucleotide sequence ID" value="NZ_QYYD01000014.1"/>
</dbReference>
<evidence type="ECO:0000313" key="3">
    <source>
        <dbReference type="EMBL" id="RJF70888.1"/>
    </source>
</evidence>
<reference evidence="3 4" key="1">
    <citation type="submission" date="2018-09" db="EMBL/GenBank/DDBJ databases">
        <title>Draft genome sequence of Rhodopseudomonas palustris 2.1.18.</title>
        <authorList>
            <person name="Robertson S.L."/>
            <person name="Meyer T.E."/>
            <person name="Kyndt J.A."/>
        </authorList>
    </citation>
    <scope>NUCLEOTIDE SEQUENCE [LARGE SCALE GENOMIC DNA]</scope>
    <source>
        <strain evidence="3 4">2.1.18</strain>
    </source>
</reference>
<keyword evidence="2" id="KW-0812">Transmembrane</keyword>
<feature type="coiled-coil region" evidence="1">
    <location>
        <begin position="104"/>
        <end position="138"/>
    </location>
</feature>
<keyword evidence="1" id="KW-0175">Coiled coil</keyword>
<name>A0A418V448_RHOPL</name>
<feature type="transmembrane region" description="Helical" evidence="2">
    <location>
        <begin position="20"/>
        <end position="42"/>
    </location>
</feature>
<gene>
    <name evidence="3" type="ORF">D4Q52_14765</name>
</gene>
<dbReference type="Proteomes" id="UP000285523">
    <property type="component" value="Unassembled WGS sequence"/>
</dbReference>
<protein>
    <submittedName>
        <fullName evidence="3">Uncharacterized protein</fullName>
    </submittedName>
</protein>
<sequence length="182" mass="19504">MITRFASDVGRLFGAITADAFWSVATSAPVLVAIGVLAAAAFAVARVPMLGRLLPPLGEFQALAAAVQLIAVAALIFLIGFRTADQRAELRRLGDELAFKAMQLKNASATAADAERLRRDAEATARQAKGKLDEYCAKFGCGDDHKPPASPAVRIVRRCDPPAGYFDWLHQLQRRRSAAGRG</sequence>
<dbReference type="EMBL" id="QYYD01000014">
    <property type="protein sequence ID" value="RJF70888.1"/>
    <property type="molecule type" value="Genomic_DNA"/>
</dbReference>
<evidence type="ECO:0000313" key="4">
    <source>
        <dbReference type="Proteomes" id="UP000285523"/>
    </source>
</evidence>
<accession>A0A418V448</accession>
<keyword evidence="2" id="KW-1133">Transmembrane helix</keyword>
<organism evidence="3 4">
    <name type="scientific">Rhodopseudomonas palustris</name>
    <dbReference type="NCBI Taxonomy" id="1076"/>
    <lineage>
        <taxon>Bacteria</taxon>
        <taxon>Pseudomonadati</taxon>
        <taxon>Pseudomonadota</taxon>
        <taxon>Alphaproteobacteria</taxon>
        <taxon>Hyphomicrobiales</taxon>
        <taxon>Nitrobacteraceae</taxon>
        <taxon>Rhodopseudomonas</taxon>
    </lineage>
</organism>
<keyword evidence="2" id="KW-0472">Membrane</keyword>
<evidence type="ECO:0000256" key="2">
    <source>
        <dbReference type="SAM" id="Phobius"/>
    </source>
</evidence>